<dbReference type="Proteomes" id="UP001161390">
    <property type="component" value="Unassembled WGS sequence"/>
</dbReference>
<reference evidence="1" key="1">
    <citation type="journal article" date="2014" name="Int. J. Syst. Evol. Microbiol.">
        <title>Complete genome of a new Firmicutes species belonging to the dominant human colonic microbiota ('Ruminococcus bicirculans') reveals two chromosomes and a selective capacity to utilize plant glucans.</title>
        <authorList>
            <consortium name="NISC Comparative Sequencing Program"/>
            <person name="Wegmann U."/>
            <person name="Louis P."/>
            <person name="Goesmann A."/>
            <person name="Henrissat B."/>
            <person name="Duncan S.H."/>
            <person name="Flint H.J."/>
        </authorList>
    </citation>
    <scope>NUCLEOTIDE SEQUENCE</scope>
    <source>
        <strain evidence="1">NBRC 108216</strain>
    </source>
</reference>
<organism evidence="1 2">
    <name type="scientific">Algimonas porphyrae</name>
    <dbReference type="NCBI Taxonomy" id="1128113"/>
    <lineage>
        <taxon>Bacteria</taxon>
        <taxon>Pseudomonadati</taxon>
        <taxon>Pseudomonadota</taxon>
        <taxon>Alphaproteobacteria</taxon>
        <taxon>Maricaulales</taxon>
        <taxon>Robiginitomaculaceae</taxon>
        <taxon>Algimonas</taxon>
    </lineage>
</organism>
<protein>
    <submittedName>
        <fullName evidence="1">Uncharacterized protein</fullName>
    </submittedName>
</protein>
<dbReference type="EMBL" id="BSNJ01000003">
    <property type="protein sequence ID" value="GLQ20495.1"/>
    <property type="molecule type" value="Genomic_DNA"/>
</dbReference>
<dbReference type="RefSeq" id="WP_284371153.1">
    <property type="nucleotide sequence ID" value="NZ_BSNJ01000003.1"/>
</dbReference>
<evidence type="ECO:0000313" key="1">
    <source>
        <dbReference type="EMBL" id="GLQ20495.1"/>
    </source>
</evidence>
<proteinExistence type="predicted"/>
<comment type="caution">
    <text evidence="1">The sequence shown here is derived from an EMBL/GenBank/DDBJ whole genome shotgun (WGS) entry which is preliminary data.</text>
</comment>
<sequence length="87" mass="9616">MPDNAKVQVGQREVSGELSVFAMDWEPDKWRYKFEAFDELSNPQLGGDYRRVVLTMAGGIYTSQQEALRGASGAGVILIETCEQVSS</sequence>
<reference evidence="1" key="2">
    <citation type="submission" date="2023-01" db="EMBL/GenBank/DDBJ databases">
        <title>Draft genome sequence of Algimonas porphyrae strain NBRC 108216.</title>
        <authorList>
            <person name="Sun Q."/>
            <person name="Mori K."/>
        </authorList>
    </citation>
    <scope>NUCLEOTIDE SEQUENCE</scope>
    <source>
        <strain evidence="1">NBRC 108216</strain>
    </source>
</reference>
<keyword evidence="2" id="KW-1185">Reference proteome</keyword>
<evidence type="ECO:0000313" key="2">
    <source>
        <dbReference type="Proteomes" id="UP001161390"/>
    </source>
</evidence>
<gene>
    <name evidence="1" type="ORF">GCM10007854_14500</name>
</gene>
<accession>A0ABQ5V1I4</accession>
<name>A0ABQ5V1I4_9PROT</name>